<dbReference type="AlphaFoldDB" id="A0A8X6LYB6"/>
<sequence>MNAMAIARDLLRFLPYKKVVINFVRFCVVPYTRGAEYSRPVNEIFREALKLVANGANEINLLGQNVNAYHGECEGEVWDLGKLISHIAKN</sequence>
<dbReference type="PANTHER" id="PTHR43020:SF2">
    <property type="entry name" value="MITOCHONDRIAL TRNA METHYLTHIOTRANSFERASE CDK5RAP1"/>
    <property type="match status" value="1"/>
</dbReference>
<dbReference type="EMBL" id="BMAO01018672">
    <property type="protein sequence ID" value="GFR25162.1"/>
    <property type="molecule type" value="Genomic_DNA"/>
</dbReference>
<dbReference type="PANTHER" id="PTHR43020">
    <property type="entry name" value="CDK5 REGULATORY SUBUNIT-ASSOCIATED PROTEIN 1"/>
    <property type="match status" value="1"/>
</dbReference>
<reference evidence="1" key="1">
    <citation type="submission" date="2020-07" db="EMBL/GenBank/DDBJ databases">
        <title>Multicomponent nature underlies the extraordinary mechanical properties of spider dragline silk.</title>
        <authorList>
            <person name="Kono N."/>
            <person name="Nakamura H."/>
            <person name="Mori M."/>
            <person name="Yoshida Y."/>
            <person name="Ohtoshi R."/>
            <person name="Malay A.D."/>
            <person name="Moran D.A.P."/>
            <person name="Tomita M."/>
            <person name="Numata K."/>
            <person name="Arakawa K."/>
        </authorList>
    </citation>
    <scope>NUCLEOTIDE SEQUENCE</scope>
</reference>
<dbReference type="GO" id="GO:0051539">
    <property type="term" value="F:4 iron, 4 sulfur cluster binding"/>
    <property type="evidence" value="ECO:0007669"/>
    <property type="project" value="TreeGrafter"/>
</dbReference>
<dbReference type="SUPFAM" id="SSF102114">
    <property type="entry name" value="Radical SAM enzymes"/>
    <property type="match status" value="1"/>
</dbReference>
<evidence type="ECO:0000313" key="1">
    <source>
        <dbReference type="EMBL" id="GFR25162.1"/>
    </source>
</evidence>
<dbReference type="GO" id="GO:0035597">
    <property type="term" value="F:tRNA-2-methylthio-N(6)-dimethylallyladenosine(37) synthase activity"/>
    <property type="evidence" value="ECO:0007669"/>
    <property type="project" value="TreeGrafter"/>
</dbReference>
<dbReference type="InterPro" id="IPR058240">
    <property type="entry name" value="rSAM_sf"/>
</dbReference>
<organism evidence="1 2">
    <name type="scientific">Trichonephila clavata</name>
    <name type="common">Joro spider</name>
    <name type="synonym">Nephila clavata</name>
    <dbReference type="NCBI Taxonomy" id="2740835"/>
    <lineage>
        <taxon>Eukaryota</taxon>
        <taxon>Metazoa</taxon>
        <taxon>Ecdysozoa</taxon>
        <taxon>Arthropoda</taxon>
        <taxon>Chelicerata</taxon>
        <taxon>Arachnida</taxon>
        <taxon>Araneae</taxon>
        <taxon>Araneomorphae</taxon>
        <taxon>Entelegynae</taxon>
        <taxon>Araneoidea</taxon>
        <taxon>Nephilidae</taxon>
        <taxon>Trichonephila</taxon>
    </lineage>
</organism>
<keyword evidence="2" id="KW-1185">Reference proteome</keyword>
<dbReference type="GO" id="GO:0005829">
    <property type="term" value="C:cytosol"/>
    <property type="evidence" value="ECO:0007669"/>
    <property type="project" value="TreeGrafter"/>
</dbReference>
<gene>
    <name evidence="1" type="primary">miaB</name>
    <name evidence="1" type="ORF">TNCT_190071</name>
</gene>
<dbReference type="Proteomes" id="UP000887116">
    <property type="component" value="Unassembled WGS sequence"/>
</dbReference>
<evidence type="ECO:0000313" key="2">
    <source>
        <dbReference type="Proteomes" id="UP000887116"/>
    </source>
</evidence>
<protein>
    <submittedName>
        <fullName evidence="1">tRNA-2-methylthio-N(6)-dimethylallyladenosine synthase</fullName>
    </submittedName>
</protein>
<proteinExistence type="predicted"/>
<name>A0A8X6LYB6_TRICU</name>
<comment type="caution">
    <text evidence="1">The sequence shown here is derived from an EMBL/GenBank/DDBJ whole genome shotgun (WGS) entry which is preliminary data.</text>
</comment>
<dbReference type="Gene3D" id="3.30.750.210">
    <property type="match status" value="1"/>
</dbReference>
<dbReference type="OrthoDB" id="2470at2759"/>
<accession>A0A8X6LYB6</accession>